<dbReference type="Gene3D" id="1.10.10.1320">
    <property type="entry name" value="Anti-sigma factor, zinc-finger domain"/>
    <property type="match status" value="1"/>
</dbReference>
<dbReference type="OrthoDB" id="2988517at2"/>
<gene>
    <name evidence="2" type="ORF">C8D85_3122</name>
</gene>
<reference evidence="2 3" key="1">
    <citation type="submission" date="2019-03" db="EMBL/GenBank/DDBJ databases">
        <title>Genomic Encyclopedia of Type Strains, Phase IV (KMG-IV): sequencing the most valuable type-strain genomes for metagenomic binning, comparative biology and taxonomic classification.</title>
        <authorList>
            <person name="Goeker M."/>
        </authorList>
    </citation>
    <scope>NUCLEOTIDE SEQUENCE [LARGE SCALE GENOMIC DNA]</scope>
    <source>
        <strain evidence="2 3">DSM 5604</strain>
    </source>
</reference>
<dbReference type="Proteomes" id="UP000295729">
    <property type="component" value="Unassembled WGS sequence"/>
</dbReference>
<protein>
    <submittedName>
        <fullName evidence="2">ChrR-like anti-ECFsigma factor</fullName>
    </submittedName>
</protein>
<dbReference type="InterPro" id="IPR014710">
    <property type="entry name" value="RmlC-like_jellyroll"/>
</dbReference>
<dbReference type="Gene3D" id="2.60.120.10">
    <property type="entry name" value="Jelly Rolls"/>
    <property type="match status" value="1"/>
</dbReference>
<name>A0A4R6X4E3_9GAMM</name>
<dbReference type="InterPro" id="IPR025979">
    <property type="entry name" value="ChrR-like_cupin_dom"/>
</dbReference>
<dbReference type="EMBL" id="SNZA01000006">
    <property type="protein sequence ID" value="TDR06192.1"/>
    <property type="molecule type" value="Genomic_DNA"/>
</dbReference>
<dbReference type="InterPro" id="IPR011051">
    <property type="entry name" value="RmlC_Cupin_sf"/>
</dbReference>
<proteinExistence type="predicted"/>
<dbReference type="CDD" id="cd20301">
    <property type="entry name" value="cupin_ChrR"/>
    <property type="match status" value="1"/>
</dbReference>
<evidence type="ECO:0000259" key="1">
    <source>
        <dbReference type="Pfam" id="PF12973"/>
    </source>
</evidence>
<evidence type="ECO:0000313" key="2">
    <source>
        <dbReference type="EMBL" id="TDR06192.1"/>
    </source>
</evidence>
<dbReference type="InterPro" id="IPR012807">
    <property type="entry name" value="Anti-sigma_ChrR"/>
</dbReference>
<accession>A0A4R6X4E3</accession>
<comment type="caution">
    <text evidence="2">The sequence shown here is derived from an EMBL/GenBank/DDBJ whole genome shotgun (WGS) entry which is preliminary data.</text>
</comment>
<evidence type="ECO:0000313" key="3">
    <source>
        <dbReference type="Proteomes" id="UP000295729"/>
    </source>
</evidence>
<keyword evidence="3" id="KW-1185">Reference proteome</keyword>
<dbReference type="AlphaFoldDB" id="A0A4R6X4E3"/>
<dbReference type="Pfam" id="PF12973">
    <property type="entry name" value="Cupin_7"/>
    <property type="match status" value="1"/>
</dbReference>
<feature type="domain" description="ChrR-like cupin" evidence="1">
    <location>
        <begin position="111"/>
        <end position="200"/>
    </location>
</feature>
<dbReference type="InterPro" id="IPR041916">
    <property type="entry name" value="Anti_sigma_zinc_sf"/>
</dbReference>
<dbReference type="SUPFAM" id="SSF51182">
    <property type="entry name" value="RmlC-like cupins"/>
    <property type="match status" value="1"/>
</dbReference>
<sequence length="233" mass="26050">MLSCHPSLDILTDYSSGTLPLAHALGVSVHLDQCPHCREQMRRLNNVGAELFAEQIIDSRPEHMASLKSNVLAAIANSDQPVAHSKHESEQETVFQHIPRSLRRLIPKGFNELNWMPLTPSFKLATLSDEAGGPQIALSRVKPGARLPNHTHTGNEITVVLKGAFSDDEGLYREGDFICRDHNHKHQPRVTKDAECICLIILDSPIEFTGWLTRFLNPIMRYFHPNKGNALPS</sequence>
<organism evidence="2 3">
    <name type="scientific">Marinomonas communis</name>
    <dbReference type="NCBI Taxonomy" id="28254"/>
    <lineage>
        <taxon>Bacteria</taxon>
        <taxon>Pseudomonadati</taxon>
        <taxon>Pseudomonadota</taxon>
        <taxon>Gammaproteobacteria</taxon>
        <taxon>Oceanospirillales</taxon>
        <taxon>Oceanospirillaceae</taxon>
        <taxon>Marinomonas</taxon>
    </lineage>
</organism>
<dbReference type="RefSeq" id="WP_133564449.1">
    <property type="nucleotide sequence ID" value="NZ_SNZA01000006.1"/>
</dbReference>
<dbReference type="NCBIfam" id="TIGR02451">
    <property type="entry name" value="anti_sig_ChrR"/>
    <property type="match status" value="1"/>
</dbReference>